<evidence type="ECO:0000256" key="13">
    <source>
        <dbReference type="PROSITE-ProRule" id="PRU00409"/>
    </source>
</evidence>
<evidence type="ECO:0000256" key="5">
    <source>
        <dbReference type="ARBA" id="ARBA00022598"/>
    </source>
</evidence>
<gene>
    <name evidence="12" type="primary">purD</name>
    <name evidence="15" type="ORF">A2Z21_04225</name>
</gene>
<dbReference type="Pfam" id="PF01071">
    <property type="entry name" value="GARS_A"/>
    <property type="match status" value="1"/>
</dbReference>
<evidence type="ECO:0000256" key="12">
    <source>
        <dbReference type="HAMAP-Rule" id="MF_00138"/>
    </source>
</evidence>
<dbReference type="Pfam" id="PF02844">
    <property type="entry name" value="GARS_N"/>
    <property type="match status" value="1"/>
</dbReference>
<dbReference type="SUPFAM" id="SSF52440">
    <property type="entry name" value="PreATP-grasp domain"/>
    <property type="match status" value="1"/>
</dbReference>
<keyword evidence="6 13" id="KW-0547">Nucleotide-binding</keyword>
<evidence type="ECO:0000256" key="3">
    <source>
        <dbReference type="ARBA" id="ARBA00005174"/>
    </source>
</evidence>
<evidence type="ECO:0000256" key="9">
    <source>
        <dbReference type="ARBA" id="ARBA00038345"/>
    </source>
</evidence>
<evidence type="ECO:0000256" key="8">
    <source>
        <dbReference type="ARBA" id="ARBA00022840"/>
    </source>
</evidence>
<proteinExistence type="inferred from homology"/>
<evidence type="ECO:0000256" key="1">
    <source>
        <dbReference type="ARBA" id="ARBA00001936"/>
    </source>
</evidence>
<evidence type="ECO:0000256" key="4">
    <source>
        <dbReference type="ARBA" id="ARBA00013255"/>
    </source>
</evidence>
<dbReference type="EMBL" id="MFGX01000125">
    <property type="protein sequence ID" value="OGF52871.1"/>
    <property type="molecule type" value="Genomic_DNA"/>
</dbReference>
<comment type="cofactor">
    <cofactor evidence="2">
        <name>Mg(2+)</name>
        <dbReference type="ChEBI" id="CHEBI:18420"/>
    </cofactor>
</comment>
<dbReference type="Proteomes" id="UP000179157">
    <property type="component" value="Unassembled WGS sequence"/>
</dbReference>
<sequence length="429" mass="46769">MANVLVIGSGGREHAIVRALANDADVEHVFCAPGNGGTAAMTGVSNVATKDKRDLVALADREEIDLIIVGPEVPLVEGLVDFFRAHELRVFGFKKSAAQLEGSKVYAKRFMQKYSIPTAPFRVFESYRQALVYLEEHFQANPQGGFFIKADELCGGKGAIHAPDLESGRQALQALFKEKRCGVGKHVIVEELLSGQEASVFALTDGKSVATLPPAQDHKTAYDGDRGPNTGGMGAYAPALGVTEEVYDRIEQEVILPTLFGMEEERISDGGVLYLGLMIDRKGKPSMLEYNVRFGDPEAQPILALLKSDLYPILRACTEGKLGQAEIEWKEGVAVCVVLSVSGYPDVYDYQNEEIHGIEEAEALRDVYIYHAGTEFREGRFFTKGGRILGVTGIGKDVATAQKRAYQAVSKISFQGMHYRTDIAGKALQ</sequence>
<dbReference type="SMART" id="SM01209">
    <property type="entry name" value="GARS_A"/>
    <property type="match status" value="1"/>
</dbReference>
<comment type="caution">
    <text evidence="15">The sequence shown here is derived from an EMBL/GenBank/DDBJ whole genome shotgun (WGS) entry which is preliminary data.</text>
</comment>
<reference evidence="15 16" key="1">
    <citation type="journal article" date="2016" name="Nat. Commun.">
        <title>Thousands of microbial genomes shed light on interconnected biogeochemical processes in an aquifer system.</title>
        <authorList>
            <person name="Anantharaman K."/>
            <person name="Brown C.T."/>
            <person name="Hug L.A."/>
            <person name="Sharon I."/>
            <person name="Castelle C.J."/>
            <person name="Probst A.J."/>
            <person name="Thomas B.C."/>
            <person name="Singh A."/>
            <person name="Wilkins M.J."/>
            <person name="Karaoz U."/>
            <person name="Brodie E.L."/>
            <person name="Williams K.H."/>
            <person name="Hubbard S.S."/>
            <person name="Banfield J.F."/>
        </authorList>
    </citation>
    <scope>NUCLEOTIDE SEQUENCE [LARGE SCALE GENOMIC DNA]</scope>
    <source>
        <strain evidence="16">RBG_16_55_9</strain>
    </source>
</reference>
<dbReference type="Pfam" id="PF02843">
    <property type="entry name" value="GARS_C"/>
    <property type="match status" value="1"/>
</dbReference>
<dbReference type="InterPro" id="IPR020559">
    <property type="entry name" value="PRibGlycinamide_synth_CS"/>
</dbReference>
<dbReference type="GO" id="GO:0009113">
    <property type="term" value="P:purine nucleobase biosynthetic process"/>
    <property type="evidence" value="ECO:0007669"/>
    <property type="project" value="InterPro"/>
</dbReference>
<dbReference type="UniPathway" id="UPA00074">
    <property type="reaction ID" value="UER00125"/>
</dbReference>
<dbReference type="GO" id="GO:0004637">
    <property type="term" value="F:phosphoribosylamine-glycine ligase activity"/>
    <property type="evidence" value="ECO:0007669"/>
    <property type="project" value="UniProtKB-UniRule"/>
</dbReference>
<dbReference type="HAMAP" id="MF_00138">
    <property type="entry name" value="GARS"/>
    <property type="match status" value="1"/>
</dbReference>
<feature type="domain" description="ATP-grasp" evidence="14">
    <location>
        <begin position="108"/>
        <end position="319"/>
    </location>
</feature>
<dbReference type="GO" id="GO:0005524">
    <property type="term" value="F:ATP binding"/>
    <property type="evidence" value="ECO:0007669"/>
    <property type="project" value="UniProtKB-UniRule"/>
</dbReference>
<comment type="pathway">
    <text evidence="3 12">Purine metabolism; IMP biosynthesis via de novo pathway; N(1)-(5-phospho-D-ribosyl)glycinamide from 5-phospho-alpha-D-ribose 1-diphosphate: step 2/2.</text>
</comment>
<dbReference type="SUPFAM" id="SSF56059">
    <property type="entry name" value="Glutathione synthetase ATP-binding domain-like"/>
    <property type="match status" value="1"/>
</dbReference>
<comment type="catalytic activity">
    <reaction evidence="12">
        <text>5-phospho-beta-D-ribosylamine + glycine + ATP = N(1)-(5-phospho-beta-D-ribosyl)glycinamide + ADP + phosphate + H(+)</text>
        <dbReference type="Rhea" id="RHEA:17453"/>
        <dbReference type="ChEBI" id="CHEBI:15378"/>
        <dbReference type="ChEBI" id="CHEBI:30616"/>
        <dbReference type="ChEBI" id="CHEBI:43474"/>
        <dbReference type="ChEBI" id="CHEBI:57305"/>
        <dbReference type="ChEBI" id="CHEBI:58681"/>
        <dbReference type="ChEBI" id="CHEBI:143788"/>
        <dbReference type="ChEBI" id="CHEBI:456216"/>
        <dbReference type="EC" id="6.3.4.13"/>
    </reaction>
</comment>
<keyword evidence="7 12" id="KW-0658">Purine biosynthesis</keyword>
<evidence type="ECO:0000256" key="11">
    <source>
        <dbReference type="ARBA" id="ARBA00042864"/>
    </source>
</evidence>
<organism evidence="15 16">
    <name type="scientific">Fraserbacteria sp. (strain RBG_16_55_9)</name>
    <dbReference type="NCBI Taxonomy" id="1817864"/>
    <lineage>
        <taxon>Bacteria</taxon>
        <taxon>Candidatus Fraseribacteriota</taxon>
    </lineage>
</organism>
<evidence type="ECO:0000256" key="10">
    <source>
        <dbReference type="ARBA" id="ARBA00042242"/>
    </source>
</evidence>
<dbReference type="Gene3D" id="3.30.470.20">
    <property type="entry name" value="ATP-grasp fold, B domain"/>
    <property type="match status" value="1"/>
</dbReference>
<name>A0A1F5UQ40_FRAXR</name>
<dbReference type="NCBIfam" id="TIGR00877">
    <property type="entry name" value="purD"/>
    <property type="match status" value="1"/>
</dbReference>
<dbReference type="PROSITE" id="PS50975">
    <property type="entry name" value="ATP_GRASP"/>
    <property type="match status" value="1"/>
</dbReference>
<evidence type="ECO:0000256" key="7">
    <source>
        <dbReference type="ARBA" id="ARBA00022755"/>
    </source>
</evidence>
<dbReference type="InterPro" id="IPR020560">
    <property type="entry name" value="PRibGlycinamide_synth_C-dom"/>
</dbReference>
<dbReference type="Gene3D" id="3.30.1490.20">
    <property type="entry name" value="ATP-grasp fold, A domain"/>
    <property type="match status" value="1"/>
</dbReference>
<dbReference type="AlphaFoldDB" id="A0A1F5UQ40"/>
<dbReference type="EC" id="6.3.4.13" evidence="4 12"/>
<keyword evidence="5 12" id="KW-0436">Ligase</keyword>
<evidence type="ECO:0000259" key="14">
    <source>
        <dbReference type="PROSITE" id="PS50975"/>
    </source>
</evidence>
<comment type="cofactor">
    <cofactor evidence="1">
        <name>Mn(2+)</name>
        <dbReference type="ChEBI" id="CHEBI:29035"/>
    </cofactor>
</comment>
<dbReference type="PROSITE" id="PS00184">
    <property type="entry name" value="GARS"/>
    <property type="match status" value="1"/>
</dbReference>
<protein>
    <recommendedName>
        <fullName evidence="4 12">Phosphoribosylamine--glycine ligase</fullName>
        <ecNumber evidence="4 12">6.3.4.13</ecNumber>
    </recommendedName>
    <alternativeName>
        <fullName evidence="12">GARS</fullName>
    </alternativeName>
    <alternativeName>
        <fullName evidence="10 12">Glycinamide ribonucleotide synthetase</fullName>
    </alternativeName>
    <alternativeName>
        <fullName evidence="11 12">Phosphoribosylglycinamide synthetase</fullName>
    </alternativeName>
</protein>
<dbReference type="InterPro" id="IPR011761">
    <property type="entry name" value="ATP-grasp"/>
</dbReference>
<dbReference type="InterPro" id="IPR013815">
    <property type="entry name" value="ATP_grasp_subdomain_1"/>
</dbReference>
<dbReference type="GO" id="GO:0006189">
    <property type="term" value="P:'de novo' IMP biosynthetic process"/>
    <property type="evidence" value="ECO:0007669"/>
    <property type="project" value="UniProtKB-UniRule"/>
</dbReference>
<dbReference type="InterPro" id="IPR011054">
    <property type="entry name" value="Rudment_hybrid_motif"/>
</dbReference>
<dbReference type="InterPro" id="IPR000115">
    <property type="entry name" value="PRibGlycinamide_synth"/>
</dbReference>
<evidence type="ECO:0000256" key="6">
    <source>
        <dbReference type="ARBA" id="ARBA00022741"/>
    </source>
</evidence>
<dbReference type="InterPro" id="IPR020561">
    <property type="entry name" value="PRibGlycinamid_synth_ATP-grasp"/>
</dbReference>
<dbReference type="Gene3D" id="3.90.600.10">
    <property type="entry name" value="Phosphoribosylglycinamide synthetase, C-terminal domain"/>
    <property type="match status" value="1"/>
</dbReference>
<accession>A0A1F5UQ40</accession>
<dbReference type="SUPFAM" id="SSF51246">
    <property type="entry name" value="Rudiment single hybrid motif"/>
    <property type="match status" value="1"/>
</dbReference>
<dbReference type="InterPro" id="IPR016185">
    <property type="entry name" value="PreATP-grasp_dom_sf"/>
</dbReference>
<dbReference type="InterPro" id="IPR037123">
    <property type="entry name" value="PRibGlycinamide_synth_C_sf"/>
</dbReference>
<dbReference type="InterPro" id="IPR020562">
    <property type="entry name" value="PRibGlycinamide_synth_N"/>
</dbReference>
<evidence type="ECO:0000256" key="2">
    <source>
        <dbReference type="ARBA" id="ARBA00001946"/>
    </source>
</evidence>
<dbReference type="SMART" id="SM01210">
    <property type="entry name" value="GARS_C"/>
    <property type="match status" value="1"/>
</dbReference>
<evidence type="ECO:0000313" key="15">
    <source>
        <dbReference type="EMBL" id="OGF52871.1"/>
    </source>
</evidence>
<dbReference type="PANTHER" id="PTHR43472">
    <property type="entry name" value="PHOSPHORIBOSYLAMINE--GLYCINE LIGASE"/>
    <property type="match status" value="1"/>
</dbReference>
<comment type="similarity">
    <text evidence="9 12">Belongs to the GARS family.</text>
</comment>
<dbReference type="PANTHER" id="PTHR43472:SF1">
    <property type="entry name" value="PHOSPHORIBOSYLAMINE--GLYCINE LIGASE, CHLOROPLASTIC"/>
    <property type="match status" value="1"/>
</dbReference>
<dbReference type="GO" id="GO:0046872">
    <property type="term" value="F:metal ion binding"/>
    <property type="evidence" value="ECO:0007669"/>
    <property type="project" value="InterPro"/>
</dbReference>
<dbReference type="Gene3D" id="3.40.50.20">
    <property type="match status" value="1"/>
</dbReference>
<evidence type="ECO:0000313" key="16">
    <source>
        <dbReference type="Proteomes" id="UP000179157"/>
    </source>
</evidence>
<keyword evidence="8 13" id="KW-0067">ATP-binding</keyword>
<dbReference type="STRING" id="1817864.A2Z21_04225"/>